<proteinExistence type="predicted"/>
<evidence type="ECO:0000259" key="5">
    <source>
        <dbReference type="PROSITE" id="PS51078"/>
    </source>
</evidence>
<keyword evidence="1" id="KW-0805">Transcription regulation</keyword>
<evidence type="ECO:0000313" key="6">
    <source>
        <dbReference type="EMBL" id="GAA0895493.1"/>
    </source>
</evidence>
<keyword evidence="3" id="KW-0804">Transcription</keyword>
<dbReference type="SUPFAM" id="SSF55781">
    <property type="entry name" value="GAF domain-like"/>
    <property type="match status" value="1"/>
</dbReference>
<dbReference type="PROSITE" id="PS51077">
    <property type="entry name" value="HTH_ICLR"/>
    <property type="match status" value="1"/>
</dbReference>
<dbReference type="InterPro" id="IPR005471">
    <property type="entry name" value="Tscrpt_reg_IclR_N"/>
</dbReference>
<dbReference type="PANTHER" id="PTHR30136">
    <property type="entry name" value="HELIX-TURN-HELIX TRANSCRIPTIONAL REGULATOR, ICLR FAMILY"/>
    <property type="match status" value="1"/>
</dbReference>
<dbReference type="Gene3D" id="3.30.450.40">
    <property type="match status" value="1"/>
</dbReference>
<organism evidence="6 7">
    <name type="scientific">Pseudonocardia zijingensis</name>
    <dbReference type="NCBI Taxonomy" id="153376"/>
    <lineage>
        <taxon>Bacteria</taxon>
        <taxon>Bacillati</taxon>
        <taxon>Actinomycetota</taxon>
        <taxon>Actinomycetes</taxon>
        <taxon>Pseudonocardiales</taxon>
        <taxon>Pseudonocardiaceae</taxon>
        <taxon>Pseudonocardia</taxon>
    </lineage>
</organism>
<dbReference type="PANTHER" id="PTHR30136:SF24">
    <property type="entry name" value="HTH-TYPE TRANSCRIPTIONAL REPRESSOR ALLR"/>
    <property type="match status" value="1"/>
</dbReference>
<accession>A0ABP3YJ34</accession>
<dbReference type="Proteomes" id="UP001499967">
    <property type="component" value="Unassembled WGS sequence"/>
</dbReference>
<sequence length="256" mass="27135">MPGNLSTPGAGVASRVFAVLSAFDATHRALTLSELTARTGLPRSTAHRLAGELVELGGLDRRGDRYVIGRRLWDVGLLAPVQTELRHAAAPFLQDLYAATHATVHLAERDGTEALYLDRISGHASVPVVSRVGGRLPLFATGVGKVLLAWAPEAVQREVLGSLHRITPYTITQPHILAAQLDRVRRSGYAQTVEEMSEGACSLAVPVWSAGASESPRTVVAGLGLVVPDLRRIRPRIVSALRVASAGITRTLGSAG</sequence>
<reference evidence="7" key="1">
    <citation type="journal article" date="2019" name="Int. J. Syst. Evol. Microbiol.">
        <title>The Global Catalogue of Microorganisms (GCM) 10K type strain sequencing project: providing services to taxonomists for standard genome sequencing and annotation.</title>
        <authorList>
            <consortium name="The Broad Institute Genomics Platform"/>
            <consortium name="The Broad Institute Genome Sequencing Center for Infectious Disease"/>
            <person name="Wu L."/>
            <person name="Ma J."/>
        </authorList>
    </citation>
    <scope>NUCLEOTIDE SEQUENCE [LARGE SCALE GENOMIC DNA]</scope>
    <source>
        <strain evidence="7">JCM 11117</strain>
    </source>
</reference>
<keyword evidence="7" id="KW-1185">Reference proteome</keyword>
<evidence type="ECO:0000313" key="7">
    <source>
        <dbReference type="Proteomes" id="UP001499967"/>
    </source>
</evidence>
<dbReference type="InterPro" id="IPR036390">
    <property type="entry name" value="WH_DNA-bd_sf"/>
</dbReference>
<dbReference type="InterPro" id="IPR050707">
    <property type="entry name" value="HTH_MetabolicPath_Reg"/>
</dbReference>
<dbReference type="InterPro" id="IPR029016">
    <property type="entry name" value="GAF-like_dom_sf"/>
</dbReference>
<dbReference type="RefSeq" id="WP_343944137.1">
    <property type="nucleotide sequence ID" value="NZ_BAAAHP010000161.1"/>
</dbReference>
<comment type="caution">
    <text evidence="6">The sequence shown here is derived from an EMBL/GenBank/DDBJ whole genome shotgun (WGS) entry which is preliminary data.</text>
</comment>
<dbReference type="SUPFAM" id="SSF46785">
    <property type="entry name" value="Winged helix' DNA-binding domain"/>
    <property type="match status" value="1"/>
</dbReference>
<dbReference type="Gene3D" id="1.10.10.10">
    <property type="entry name" value="Winged helix-like DNA-binding domain superfamily/Winged helix DNA-binding domain"/>
    <property type="match status" value="1"/>
</dbReference>
<feature type="domain" description="HTH iclR-type" evidence="4">
    <location>
        <begin position="10"/>
        <end position="70"/>
    </location>
</feature>
<keyword evidence="2" id="KW-0238">DNA-binding</keyword>
<evidence type="ECO:0000256" key="2">
    <source>
        <dbReference type="ARBA" id="ARBA00023125"/>
    </source>
</evidence>
<dbReference type="InterPro" id="IPR014757">
    <property type="entry name" value="Tscrpt_reg_IclR_C"/>
</dbReference>
<name>A0ABP3YJ34_9PSEU</name>
<feature type="domain" description="IclR-ED" evidence="5">
    <location>
        <begin position="71"/>
        <end position="254"/>
    </location>
</feature>
<dbReference type="SMART" id="SM00346">
    <property type="entry name" value="HTH_ICLR"/>
    <property type="match status" value="1"/>
</dbReference>
<dbReference type="Pfam" id="PF01614">
    <property type="entry name" value="IclR_C"/>
    <property type="match status" value="1"/>
</dbReference>
<evidence type="ECO:0000259" key="4">
    <source>
        <dbReference type="PROSITE" id="PS51077"/>
    </source>
</evidence>
<gene>
    <name evidence="6" type="ORF">GCM10009559_51410</name>
</gene>
<dbReference type="PROSITE" id="PS51078">
    <property type="entry name" value="ICLR_ED"/>
    <property type="match status" value="1"/>
</dbReference>
<dbReference type="EMBL" id="BAAAHP010000161">
    <property type="protein sequence ID" value="GAA0895493.1"/>
    <property type="molecule type" value="Genomic_DNA"/>
</dbReference>
<dbReference type="Pfam" id="PF09339">
    <property type="entry name" value="HTH_IclR"/>
    <property type="match status" value="1"/>
</dbReference>
<protein>
    <submittedName>
        <fullName evidence="6">IclR family transcriptional regulator</fullName>
    </submittedName>
</protein>
<evidence type="ECO:0000256" key="3">
    <source>
        <dbReference type="ARBA" id="ARBA00023163"/>
    </source>
</evidence>
<evidence type="ECO:0000256" key="1">
    <source>
        <dbReference type="ARBA" id="ARBA00023015"/>
    </source>
</evidence>
<dbReference type="InterPro" id="IPR036388">
    <property type="entry name" value="WH-like_DNA-bd_sf"/>
</dbReference>